<keyword evidence="2" id="KW-0472">Membrane</keyword>
<evidence type="ECO:0000256" key="1">
    <source>
        <dbReference type="SAM" id="MobiDB-lite"/>
    </source>
</evidence>
<protein>
    <recommendedName>
        <fullName evidence="3">Outer membrane channel protein CpnT-like N-terminal domain-containing protein</fullName>
    </recommendedName>
</protein>
<evidence type="ECO:0000256" key="2">
    <source>
        <dbReference type="SAM" id="Phobius"/>
    </source>
</evidence>
<dbReference type="AlphaFoldDB" id="A0A4R5BWT0"/>
<dbReference type="InterPro" id="IPR057746">
    <property type="entry name" value="CpnT-like_N"/>
</dbReference>
<keyword evidence="5" id="KW-1185">Reference proteome</keyword>
<dbReference type="Pfam" id="PF25547">
    <property type="entry name" value="WXG100_2"/>
    <property type="match status" value="1"/>
</dbReference>
<gene>
    <name evidence="4" type="ORF">E1202_05685</name>
</gene>
<dbReference type="EMBL" id="SMLA01000005">
    <property type="protein sequence ID" value="TDD91638.1"/>
    <property type="molecule type" value="Genomic_DNA"/>
</dbReference>
<reference evidence="4 5" key="1">
    <citation type="submission" date="2019-03" db="EMBL/GenBank/DDBJ databases">
        <title>Draft genome sequences of novel Actinobacteria.</title>
        <authorList>
            <person name="Sahin N."/>
            <person name="Ay H."/>
            <person name="Saygin H."/>
        </authorList>
    </citation>
    <scope>NUCLEOTIDE SEQUENCE [LARGE SCALE GENOMIC DNA]</scope>
    <source>
        <strain evidence="4 5">5K548</strain>
    </source>
</reference>
<comment type="caution">
    <text evidence="4">The sequence shown here is derived from an EMBL/GenBank/DDBJ whole genome shotgun (WGS) entry which is preliminary data.</text>
</comment>
<dbReference type="Proteomes" id="UP000294723">
    <property type="component" value="Unassembled WGS sequence"/>
</dbReference>
<feature type="compositionally biased region" description="Polar residues" evidence="1">
    <location>
        <begin position="341"/>
        <end position="354"/>
    </location>
</feature>
<organism evidence="4 5">
    <name type="scientific">Saccharopolyspora karakumensis</name>
    <dbReference type="NCBI Taxonomy" id="2530386"/>
    <lineage>
        <taxon>Bacteria</taxon>
        <taxon>Bacillati</taxon>
        <taxon>Actinomycetota</taxon>
        <taxon>Actinomycetes</taxon>
        <taxon>Pseudonocardiales</taxon>
        <taxon>Pseudonocardiaceae</taxon>
        <taxon>Saccharopolyspora</taxon>
    </lineage>
</organism>
<feature type="compositionally biased region" description="Basic and acidic residues" evidence="1">
    <location>
        <begin position="376"/>
        <end position="391"/>
    </location>
</feature>
<proteinExistence type="predicted"/>
<keyword evidence="2" id="KW-1133">Transmembrane helix</keyword>
<evidence type="ECO:0000259" key="3">
    <source>
        <dbReference type="Pfam" id="PF25547"/>
    </source>
</evidence>
<feature type="domain" description="Outer membrane channel protein CpnT-like N-terminal" evidence="3">
    <location>
        <begin position="5"/>
        <end position="150"/>
    </location>
</feature>
<evidence type="ECO:0000313" key="5">
    <source>
        <dbReference type="Proteomes" id="UP000294723"/>
    </source>
</evidence>
<feature type="compositionally biased region" description="Gly residues" evidence="1">
    <location>
        <begin position="304"/>
        <end position="316"/>
    </location>
</feature>
<feature type="transmembrane region" description="Helical" evidence="2">
    <location>
        <begin position="112"/>
        <end position="136"/>
    </location>
</feature>
<keyword evidence="2" id="KW-0812">Transmembrane</keyword>
<sequence length="391" mass="40051">MGIEIPGEVSWLFPIVVGASWPEGDETALRRVAEAWTQCGVDIEGVISETEGAVQSALGTMKGDTHDAFEKFMKDFCNGDAGHLPEMKKLCEALGEGADNAALEIEYTKYSIIAALVILAAQIAAMIASAVATFGASTAGIPIAQAATQLTVRTFFQQLLTKIGQQILLNVTINVGVDAAIQGLQFAKGDRQSWDWSNTGNAALSGVAAGLAGGLVDGVAPGIGQQVGKDLAGNATKNFTEAAAYGAARGSISGVLGNTINQGFHGQAPGINDITSGAISGGVSGATGGMQNRHEGLNATWEGNGRGPTGDGGGEWVSGSNTQGWRFESDEGAVSGANVDSPYSNGVNSSTVGQHANIDGGPNNVNNNSYGETDAQEQRSPEKLDLPEGPR</sequence>
<evidence type="ECO:0000313" key="4">
    <source>
        <dbReference type="EMBL" id="TDD91638.1"/>
    </source>
</evidence>
<name>A0A4R5BWT0_9PSEU</name>
<feature type="region of interest" description="Disordered" evidence="1">
    <location>
        <begin position="283"/>
        <end position="391"/>
    </location>
</feature>
<accession>A0A4R5BWT0</accession>
<dbReference type="RefSeq" id="WP_132681483.1">
    <property type="nucleotide sequence ID" value="NZ_SMLA01000005.1"/>
</dbReference>